<evidence type="ECO:0000313" key="2">
    <source>
        <dbReference type="Proteomes" id="UP000654918"/>
    </source>
</evidence>
<name>A0A8H6N356_9PEZI</name>
<proteinExistence type="predicted"/>
<dbReference type="EMBL" id="WIGO01000299">
    <property type="protein sequence ID" value="KAF6818642.1"/>
    <property type="molecule type" value="Genomic_DNA"/>
</dbReference>
<reference evidence="1" key="1">
    <citation type="journal article" date="2020" name="Phytopathology">
        <title>Genome Sequence Resources of Colletotrichum truncatum, C. plurivorum, C. musicola, and C. sojae: Four Species Pathogenic to Soybean (Glycine max).</title>
        <authorList>
            <person name="Rogerio F."/>
            <person name="Boufleur T.R."/>
            <person name="Ciampi-Guillardi M."/>
            <person name="Sukno S.A."/>
            <person name="Thon M.R."/>
            <person name="Massola Junior N.S."/>
            <person name="Baroncelli R."/>
        </authorList>
    </citation>
    <scope>NUCLEOTIDE SEQUENCE</scope>
    <source>
        <strain evidence="1">LFN00145</strain>
    </source>
</reference>
<evidence type="ECO:0000313" key="1">
    <source>
        <dbReference type="EMBL" id="KAF6818642.1"/>
    </source>
</evidence>
<dbReference type="AlphaFoldDB" id="A0A8H6N356"/>
<sequence>MSSLLDFLLPIVEDILNFLCPHCYPVIRGQHCHRPACPNRANDREGQAALASLCRTNRLLNYIATPLLYHTAFCGYRLKAQQDAAETILGARPELAQHVKADHLYQSDFAESLLSGEVNDSGEVNELIEKVAGRLEAVADVDRRSTPYFLALIAGSCTNMEDLCILAHDGEQSPVPFSAPGSLPELDRLAVSH</sequence>
<accession>A0A8H6N356</accession>
<protein>
    <submittedName>
        <fullName evidence="1">Uncharacterized protein</fullName>
    </submittedName>
</protein>
<dbReference type="Proteomes" id="UP000654918">
    <property type="component" value="Unassembled WGS sequence"/>
</dbReference>
<gene>
    <name evidence="1" type="ORF">CPLU01_13263</name>
</gene>
<keyword evidence="2" id="KW-1185">Reference proteome</keyword>
<organism evidence="1 2">
    <name type="scientific">Colletotrichum plurivorum</name>
    <dbReference type="NCBI Taxonomy" id="2175906"/>
    <lineage>
        <taxon>Eukaryota</taxon>
        <taxon>Fungi</taxon>
        <taxon>Dikarya</taxon>
        <taxon>Ascomycota</taxon>
        <taxon>Pezizomycotina</taxon>
        <taxon>Sordariomycetes</taxon>
        <taxon>Hypocreomycetidae</taxon>
        <taxon>Glomerellales</taxon>
        <taxon>Glomerellaceae</taxon>
        <taxon>Colletotrichum</taxon>
        <taxon>Colletotrichum orchidearum species complex</taxon>
    </lineage>
</organism>
<comment type="caution">
    <text evidence="1">The sequence shown here is derived from an EMBL/GenBank/DDBJ whole genome shotgun (WGS) entry which is preliminary data.</text>
</comment>